<dbReference type="InterPro" id="IPR022761">
    <property type="entry name" value="Fumarate_lyase_N"/>
</dbReference>
<evidence type="ECO:0000313" key="8">
    <source>
        <dbReference type="EMBL" id="QDH69937.1"/>
    </source>
</evidence>
<dbReference type="InterPro" id="IPR020557">
    <property type="entry name" value="Fumarate_lyase_CS"/>
</dbReference>
<dbReference type="FunFam" id="1.10.40.30:FF:000002">
    <property type="entry name" value="Fumarate hydratase class II"/>
    <property type="match status" value="1"/>
</dbReference>
<dbReference type="InterPro" id="IPR005677">
    <property type="entry name" value="Fum_hydII"/>
</dbReference>
<evidence type="ECO:0000256" key="2">
    <source>
        <dbReference type="ARBA" id="ARBA00022490"/>
    </source>
</evidence>
<sequence>MANKNSRIEDFRIEHDSMGELQVPAEALWGAQTQRAVQNFPVSGQRMPREFIRAMGLVKAAAAEINGGFGLLGKGASRSIRKAALEVAAGGHDAHFPVDVFQTGSGTSCNMNANEVIATLASRAGRAKVHPNDHVNLGQSSNDVIPTAIRVSAQLATVEHLLPALRHLRRIIERRGRSLGKLTKTGRTHLMDAMPLTFAQEFGAWAAQLASAQERIEDALKRLRRLPIGGTAIGTGINADPRFGKAMAKALSTLAGTRFEPAANKFEGIASQDDAVELSGQLNALAVALMKISNDLRWMNSGPLAGLGEIELPALQPGSSIMPGKVNPVIPEAACMVCAQVMGHHTAITVAGQSGNFQLNVMLPLIAANLLDSIRLLGITMRLLADDAVAGLKPRPERVREALGRNPILVTALNPVIGYEKAAAIAKQAYREGRPVLEVAVEATGMDEKELRRLLDPAALTRGGIQGS</sequence>
<organism evidence="8 9">
    <name type="scientific">Marilutibacter alkalisoli</name>
    <dbReference type="NCBI Taxonomy" id="2591633"/>
    <lineage>
        <taxon>Bacteria</taxon>
        <taxon>Pseudomonadati</taxon>
        <taxon>Pseudomonadota</taxon>
        <taxon>Gammaproteobacteria</taxon>
        <taxon>Lysobacterales</taxon>
        <taxon>Lysobacteraceae</taxon>
        <taxon>Marilutibacter</taxon>
    </lineage>
</organism>
<comment type="subcellular location">
    <subcellularLocation>
        <location evidence="5">Cytoplasm</location>
    </subcellularLocation>
</comment>
<feature type="binding site" evidence="5">
    <location>
        <begin position="325"/>
        <end position="327"/>
    </location>
    <ligand>
        <name>substrate</name>
    </ligand>
</feature>
<dbReference type="PANTHER" id="PTHR11444">
    <property type="entry name" value="ASPARTATEAMMONIA/ARGININOSUCCINATE/ADENYLOSUCCINATE LYASE"/>
    <property type="match status" value="1"/>
</dbReference>
<dbReference type="Gene3D" id="1.10.40.30">
    <property type="entry name" value="Fumarase/aspartase (C-terminal domain)"/>
    <property type="match status" value="1"/>
</dbReference>
<dbReference type="FunFam" id="1.10.275.10:FF:000001">
    <property type="entry name" value="Fumarate hydratase, mitochondrial"/>
    <property type="match status" value="1"/>
</dbReference>
<feature type="binding site" evidence="5">
    <location>
        <position position="320"/>
    </location>
    <ligand>
        <name>substrate</name>
    </ligand>
</feature>
<comment type="catalytic activity">
    <reaction evidence="5">
        <text>(S)-malate = fumarate + H2O</text>
        <dbReference type="Rhea" id="RHEA:12460"/>
        <dbReference type="ChEBI" id="CHEBI:15377"/>
        <dbReference type="ChEBI" id="CHEBI:15589"/>
        <dbReference type="ChEBI" id="CHEBI:29806"/>
        <dbReference type="EC" id="4.2.1.2"/>
    </reaction>
</comment>
<keyword evidence="9" id="KW-1185">Reference proteome</keyword>
<feature type="binding site" description="in site B" evidence="5">
    <location>
        <begin position="130"/>
        <end position="133"/>
    </location>
    <ligand>
        <name>substrate</name>
    </ligand>
</feature>
<dbReference type="EMBL" id="CP041242">
    <property type="protein sequence ID" value="QDH69937.1"/>
    <property type="molecule type" value="Genomic_DNA"/>
</dbReference>
<dbReference type="PANTHER" id="PTHR11444:SF22">
    <property type="entry name" value="FUMARATE HYDRATASE CLASS II"/>
    <property type="match status" value="1"/>
</dbReference>
<keyword evidence="2 5" id="KW-0963">Cytoplasm</keyword>
<dbReference type="HAMAP" id="MF_00743">
    <property type="entry name" value="FumaraseC"/>
    <property type="match status" value="1"/>
</dbReference>
<dbReference type="PRINTS" id="PR00149">
    <property type="entry name" value="FUMRATELYASE"/>
</dbReference>
<protein>
    <recommendedName>
        <fullName evidence="5">Fumarate hydratase class II</fullName>
        <shortName evidence="5">Fumarase C</shortName>
        <ecNumber evidence="5">4.2.1.2</ecNumber>
    </recommendedName>
    <alternativeName>
        <fullName evidence="5">Aerobic fumarase</fullName>
    </alternativeName>
    <alternativeName>
        <fullName evidence="5">Iron-independent fumarase</fullName>
    </alternativeName>
</protein>
<gene>
    <name evidence="5" type="primary">fumC</name>
    <name evidence="8" type="ORF">FKV23_07400</name>
</gene>
<evidence type="ECO:0000256" key="1">
    <source>
        <dbReference type="ARBA" id="ARBA00009084"/>
    </source>
</evidence>
<evidence type="ECO:0000313" key="9">
    <source>
        <dbReference type="Proteomes" id="UP000317199"/>
    </source>
</evidence>
<comment type="pathway">
    <text evidence="5">Carbohydrate metabolism; tricarboxylic acid cycle; (S)-malate from fumarate: step 1/1.</text>
</comment>
<dbReference type="UniPathway" id="UPA00223">
    <property type="reaction ID" value="UER01007"/>
</dbReference>
<dbReference type="Proteomes" id="UP000317199">
    <property type="component" value="Chromosome"/>
</dbReference>
<dbReference type="InterPro" id="IPR000362">
    <property type="entry name" value="Fumarate_lyase_fam"/>
</dbReference>
<dbReference type="RefSeq" id="WP_141623276.1">
    <property type="nucleotide sequence ID" value="NZ_CP041242.1"/>
</dbReference>
<evidence type="ECO:0000259" key="6">
    <source>
        <dbReference type="Pfam" id="PF00206"/>
    </source>
</evidence>
<reference evidence="8 9" key="1">
    <citation type="submission" date="2019-06" db="EMBL/GenBank/DDBJ databases">
        <title>Lysobacter alkalisoli sp. nov. isolated from saline-alkali soil.</title>
        <authorList>
            <person name="Sun J.-Q."/>
            <person name="Xu L."/>
        </authorList>
    </citation>
    <scope>NUCLEOTIDE SEQUENCE [LARGE SCALE GENOMIC DNA]</scope>
    <source>
        <strain evidence="8 9">SJ-36</strain>
    </source>
</reference>
<evidence type="ECO:0000256" key="3">
    <source>
        <dbReference type="ARBA" id="ARBA00022532"/>
    </source>
</evidence>
<name>A0A514BRC2_9GAMM</name>
<dbReference type="OrthoDB" id="9802809at2"/>
<dbReference type="GO" id="GO:0005737">
    <property type="term" value="C:cytoplasm"/>
    <property type="evidence" value="ECO:0007669"/>
    <property type="project" value="UniProtKB-SubCell"/>
</dbReference>
<dbReference type="InterPro" id="IPR008948">
    <property type="entry name" value="L-Aspartase-like"/>
</dbReference>
<dbReference type="GO" id="GO:0006099">
    <property type="term" value="P:tricarboxylic acid cycle"/>
    <property type="evidence" value="ECO:0007669"/>
    <property type="project" value="UniProtKB-UniRule"/>
</dbReference>
<proteinExistence type="inferred from homology"/>
<dbReference type="FunFam" id="1.20.200.10:FF:000001">
    <property type="entry name" value="Fumarate hydratase, mitochondrial"/>
    <property type="match status" value="1"/>
</dbReference>
<dbReference type="Gene3D" id="1.10.275.10">
    <property type="entry name" value="Fumarase/aspartase (N-terminal domain)"/>
    <property type="match status" value="1"/>
</dbReference>
<feature type="binding site" evidence="5">
    <location>
        <begin position="140"/>
        <end position="142"/>
    </location>
    <ligand>
        <name>substrate</name>
    </ligand>
</feature>
<dbReference type="PRINTS" id="PR00145">
    <property type="entry name" value="ARGSUCLYASE"/>
</dbReference>
<dbReference type="PROSITE" id="PS00163">
    <property type="entry name" value="FUMARATE_LYASES"/>
    <property type="match status" value="1"/>
</dbReference>
<comment type="miscellaneous">
    <text evidence="5">There are 2 substrate-binding sites: the catalytic A site, and the non-catalytic B site that may play a role in the transfer of substrate or product between the active site and the solvent. Alternatively, the B site may bind allosteric effectors.</text>
</comment>
<evidence type="ECO:0000259" key="7">
    <source>
        <dbReference type="Pfam" id="PF10415"/>
    </source>
</evidence>
<dbReference type="InterPro" id="IPR018951">
    <property type="entry name" value="Fumarase_C_C"/>
</dbReference>
<dbReference type="GO" id="GO:0006106">
    <property type="term" value="P:fumarate metabolic process"/>
    <property type="evidence" value="ECO:0007669"/>
    <property type="project" value="InterPro"/>
</dbReference>
<dbReference type="Gene3D" id="1.20.200.10">
    <property type="entry name" value="Fumarase/aspartase (Central domain)"/>
    <property type="match status" value="1"/>
</dbReference>
<feature type="active site" evidence="5">
    <location>
        <position position="319"/>
    </location>
</feature>
<evidence type="ECO:0000256" key="5">
    <source>
        <dbReference type="HAMAP-Rule" id="MF_00743"/>
    </source>
</evidence>
<dbReference type="NCBIfam" id="NF008909">
    <property type="entry name" value="PRK12273.1"/>
    <property type="match status" value="1"/>
</dbReference>
<dbReference type="InterPro" id="IPR024083">
    <property type="entry name" value="Fumarase/histidase_N"/>
</dbReference>
<dbReference type="AlphaFoldDB" id="A0A514BRC2"/>
<dbReference type="Pfam" id="PF00206">
    <property type="entry name" value="Lyase_1"/>
    <property type="match status" value="1"/>
</dbReference>
<dbReference type="EC" id="4.2.1.2" evidence="5"/>
<keyword evidence="4 5" id="KW-0456">Lyase</keyword>
<comment type="function">
    <text evidence="5">Involved in the TCA cycle. Catalyzes the stereospecific interconversion of fumarate to L-malate.</text>
</comment>
<keyword evidence="3 5" id="KW-0816">Tricarboxylic acid cycle</keyword>
<feature type="site" description="Important for catalytic activity" evidence="5">
    <location>
        <position position="332"/>
    </location>
</feature>
<comment type="subunit">
    <text evidence="5">Homotetramer.</text>
</comment>
<dbReference type="CDD" id="cd01362">
    <property type="entry name" value="Fumarase_classII"/>
    <property type="match status" value="1"/>
</dbReference>
<dbReference type="SUPFAM" id="SSF48557">
    <property type="entry name" value="L-aspartase-like"/>
    <property type="match status" value="1"/>
</dbReference>
<comment type="similarity">
    <text evidence="1 5">Belongs to the class-II fumarase/aspartase family. Fumarase subfamily.</text>
</comment>
<accession>A0A514BRC2</accession>
<dbReference type="KEGG" id="lyj:FKV23_07400"/>
<feature type="binding site" evidence="5">
    <location>
        <position position="188"/>
    </location>
    <ligand>
        <name>substrate</name>
    </ligand>
</feature>
<feature type="domain" description="Fumarase C C-terminal" evidence="7">
    <location>
        <begin position="409"/>
        <end position="462"/>
    </location>
</feature>
<evidence type="ECO:0000256" key="4">
    <source>
        <dbReference type="ARBA" id="ARBA00023239"/>
    </source>
</evidence>
<feature type="domain" description="Fumarate lyase N-terminal" evidence="6">
    <location>
        <begin position="19"/>
        <end position="343"/>
    </location>
</feature>
<feature type="binding site" evidence="5">
    <location>
        <begin position="105"/>
        <end position="107"/>
    </location>
    <ligand>
        <name>substrate</name>
    </ligand>
</feature>
<dbReference type="Pfam" id="PF10415">
    <property type="entry name" value="FumaraseC_C"/>
    <property type="match status" value="1"/>
</dbReference>
<feature type="active site" description="Proton donor/acceptor" evidence="5">
    <location>
        <position position="189"/>
    </location>
</feature>
<dbReference type="GO" id="GO:0004333">
    <property type="term" value="F:fumarate hydratase activity"/>
    <property type="evidence" value="ECO:0007669"/>
    <property type="project" value="UniProtKB-UniRule"/>
</dbReference>